<keyword evidence="2" id="KW-0472">Membrane</keyword>
<dbReference type="Gene3D" id="3.60.10.10">
    <property type="entry name" value="Endonuclease/exonuclease/phosphatase"/>
    <property type="match status" value="1"/>
</dbReference>
<feature type="region of interest" description="Disordered" evidence="1">
    <location>
        <begin position="19"/>
        <end position="59"/>
    </location>
</feature>
<feature type="transmembrane region" description="Helical" evidence="2">
    <location>
        <begin position="108"/>
        <end position="125"/>
    </location>
</feature>
<keyword evidence="2" id="KW-0812">Transmembrane</keyword>
<dbReference type="InterPro" id="IPR005135">
    <property type="entry name" value="Endo/exonuclease/phosphatase"/>
</dbReference>
<sequence length="441" mass="47413">MTGSRRCCASSAGCARRAIARPEAAPRRQPSRSAPLTPRDDLAEAPAPARRERLSMPRTRRHGTRVSAWVGWARGVLSLLAVAGLTVTILPHAEATAWWVRTLDFPRLQFLIAQAVLLGLLLALPRRLHWSSMVAGVVAATGVVWQAAVLFPYTPLSPVRMMAAGADCPSGNRLRVVAANVQMTDESAEPLFALLRRADPDVILLQETDAWWAQHLQALSGQWPHSAKQVTQNYFGMEILSKYPLVDPQVHFLTDSRNPSIFTGLALPSGTVVRFYGVHPRPPLAGQASTERDGQLLAAALAARQDGGPAVMAGDFNAVPWEGVLQHVERVGGLLSPRIGRDWVPTFRTGSLLMTWPLDHILAGPRFTLRTLEALPDFGSDHYPILAELCYAPEAAAHQPVPAARPGDIAAAQKTVTAAQNMAGPSPQPAAGKQAPGPASD</sequence>
<feature type="domain" description="Endonuclease/exonuclease/phosphatase" evidence="3">
    <location>
        <begin position="179"/>
        <end position="382"/>
    </location>
</feature>
<keyword evidence="4" id="KW-0255">Endonuclease</keyword>
<dbReference type="Pfam" id="PF03372">
    <property type="entry name" value="Exo_endo_phos"/>
    <property type="match status" value="1"/>
</dbReference>
<keyword evidence="4" id="KW-0540">Nuclease</keyword>
<keyword evidence="4" id="KW-0378">Hydrolase</keyword>
<protein>
    <submittedName>
        <fullName evidence="4">Endonuclease/exonuclease/phosphatase family protein</fullName>
    </submittedName>
</protein>
<dbReference type="InterPro" id="IPR036691">
    <property type="entry name" value="Endo/exonu/phosph_ase_sf"/>
</dbReference>
<proteinExistence type="predicted"/>
<dbReference type="Proteomes" id="UP000460715">
    <property type="component" value="Unassembled WGS sequence"/>
</dbReference>
<feature type="region of interest" description="Disordered" evidence="1">
    <location>
        <begin position="403"/>
        <end position="441"/>
    </location>
</feature>
<reference evidence="4 5" key="1">
    <citation type="submission" date="2019-03" db="EMBL/GenBank/DDBJ databases">
        <title>Roseomonas sp. a novel Roseomonas species isolated from Sea whip Gorgonian.</title>
        <authorList>
            <person name="Li F."/>
            <person name="Pan X."/>
            <person name="Huang S."/>
            <person name="Li Z."/>
            <person name="Meng B."/>
        </authorList>
    </citation>
    <scope>NUCLEOTIDE SEQUENCE [LARGE SCALE GENOMIC DNA]</scope>
    <source>
        <strain evidence="4 5">M0104</strain>
    </source>
</reference>
<evidence type="ECO:0000259" key="3">
    <source>
        <dbReference type="Pfam" id="PF03372"/>
    </source>
</evidence>
<name>A0A845BBY4_9PROT</name>
<feature type="compositionally biased region" description="Low complexity" evidence="1">
    <location>
        <begin position="19"/>
        <end position="35"/>
    </location>
</feature>
<evidence type="ECO:0000313" key="4">
    <source>
        <dbReference type="EMBL" id="MXP64168.1"/>
    </source>
</evidence>
<keyword evidence="4" id="KW-0269">Exonuclease</keyword>
<keyword evidence="5" id="KW-1185">Reference proteome</keyword>
<dbReference type="GO" id="GO:0004519">
    <property type="term" value="F:endonuclease activity"/>
    <property type="evidence" value="ECO:0007669"/>
    <property type="project" value="UniProtKB-KW"/>
</dbReference>
<organism evidence="4 5">
    <name type="scientific">Teichococcus coralli</name>
    <dbReference type="NCBI Taxonomy" id="2545983"/>
    <lineage>
        <taxon>Bacteria</taxon>
        <taxon>Pseudomonadati</taxon>
        <taxon>Pseudomonadota</taxon>
        <taxon>Alphaproteobacteria</taxon>
        <taxon>Acetobacterales</taxon>
        <taxon>Roseomonadaceae</taxon>
        <taxon>Roseomonas</taxon>
    </lineage>
</organism>
<comment type="caution">
    <text evidence="4">The sequence shown here is derived from an EMBL/GenBank/DDBJ whole genome shotgun (WGS) entry which is preliminary data.</text>
</comment>
<evidence type="ECO:0000313" key="5">
    <source>
        <dbReference type="Proteomes" id="UP000460715"/>
    </source>
</evidence>
<feature type="transmembrane region" description="Helical" evidence="2">
    <location>
        <begin position="66"/>
        <end position="88"/>
    </location>
</feature>
<dbReference type="SUPFAM" id="SSF56219">
    <property type="entry name" value="DNase I-like"/>
    <property type="match status" value="1"/>
</dbReference>
<feature type="transmembrane region" description="Helical" evidence="2">
    <location>
        <begin position="132"/>
        <end position="153"/>
    </location>
</feature>
<keyword evidence="2" id="KW-1133">Transmembrane helix</keyword>
<feature type="compositionally biased region" description="Low complexity" evidence="1">
    <location>
        <begin position="423"/>
        <end position="441"/>
    </location>
</feature>
<evidence type="ECO:0000256" key="2">
    <source>
        <dbReference type="SAM" id="Phobius"/>
    </source>
</evidence>
<accession>A0A845BBY4</accession>
<evidence type="ECO:0000256" key="1">
    <source>
        <dbReference type="SAM" id="MobiDB-lite"/>
    </source>
</evidence>
<dbReference type="EMBL" id="SNVJ01000009">
    <property type="protein sequence ID" value="MXP64168.1"/>
    <property type="molecule type" value="Genomic_DNA"/>
</dbReference>
<gene>
    <name evidence="4" type="ORF">E0493_12515</name>
</gene>
<dbReference type="GO" id="GO:0004527">
    <property type="term" value="F:exonuclease activity"/>
    <property type="evidence" value="ECO:0007669"/>
    <property type="project" value="UniProtKB-KW"/>
</dbReference>
<dbReference type="AlphaFoldDB" id="A0A845BBY4"/>